<dbReference type="AlphaFoldDB" id="A0A552J026"/>
<organism evidence="1 2">
    <name type="scientific">Microcystis novacekii Mn_MB_F_20050700_S1D</name>
    <dbReference type="NCBI Taxonomy" id="2486266"/>
    <lineage>
        <taxon>Bacteria</taxon>
        <taxon>Bacillati</taxon>
        <taxon>Cyanobacteriota</taxon>
        <taxon>Cyanophyceae</taxon>
        <taxon>Oscillatoriophycideae</taxon>
        <taxon>Chroococcales</taxon>
        <taxon>Microcystaceae</taxon>
        <taxon>Microcystis</taxon>
    </lineage>
</organism>
<proteinExistence type="predicted"/>
<evidence type="ECO:0000313" key="2">
    <source>
        <dbReference type="Proteomes" id="UP000319191"/>
    </source>
</evidence>
<protein>
    <submittedName>
        <fullName evidence="1">Uncharacterized protein</fullName>
    </submittedName>
</protein>
<reference evidence="1 2" key="1">
    <citation type="submission" date="2019-01" db="EMBL/GenBank/DDBJ databases">
        <title>Coherence of Microcystis species and biogeography revealed through population genomics.</title>
        <authorList>
            <person name="Perez-Carrascal O.M."/>
            <person name="Terrat Y."/>
            <person name="Giani A."/>
            <person name="Fortin N."/>
            <person name="Tromas N."/>
            <person name="Shapiro B.J."/>
        </authorList>
    </citation>
    <scope>NUCLEOTIDE SEQUENCE [LARGE SCALE GENOMIC DNA]</scope>
    <source>
        <strain evidence="1">Mn_MB_F_20050700_S1D</strain>
    </source>
</reference>
<evidence type="ECO:0000313" key="1">
    <source>
        <dbReference type="EMBL" id="TRU89032.1"/>
    </source>
</evidence>
<dbReference type="EMBL" id="SFAV01000124">
    <property type="protein sequence ID" value="TRU89032.1"/>
    <property type="molecule type" value="Genomic_DNA"/>
</dbReference>
<dbReference type="Proteomes" id="UP000319191">
    <property type="component" value="Unassembled WGS sequence"/>
</dbReference>
<sequence>MPTFHIYSASPTYLSKLVETIKSYTVNLIVLDATGGLETELGFNFLTIYNLVSRDSHSLLSLLRNFCASSP</sequence>
<name>A0A552J026_9CHRO</name>
<gene>
    <name evidence="1" type="ORF">EWV54_09190</name>
</gene>
<accession>A0A552J026</accession>
<comment type="caution">
    <text evidence="1">The sequence shown here is derived from an EMBL/GenBank/DDBJ whole genome shotgun (WGS) entry which is preliminary data.</text>
</comment>